<dbReference type="GO" id="GO:0004674">
    <property type="term" value="F:protein serine/threonine kinase activity"/>
    <property type="evidence" value="ECO:0007669"/>
    <property type="project" value="UniProtKB-KW"/>
</dbReference>
<sequence length="161" mass="17461">MGVASFPDVRPLEDRRGPVTGNLDGSLRDAFHLPAIGASVAEARRRVRARLTEWGIGAMVRDNAQLVVSELFTNAVRHTDSDKVDCELRFTGRRLRLEVTDRGAGPARPRARCAAGTVDAEGESGRGLLLVGALVEEWGVRPGIGRGHMVWAELRCARPVV</sequence>
<reference evidence="4 5" key="1">
    <citation type="submission" date="2017-11" db="EMBL/GenBank/DDBJ databases">
        <title>Streptomyces carmine sp. nov., a novel actinomycete isolated from Sophora alopecuroides in Xinjiang, China.</title>
        <authorList>
            <person name="Wang Y."/>
            <person name="Luo X."/>
            <person name="Wan C."/>
            <person name="Zhang L."/>
        </authorList>
    </citation>
    <scope>NUCLEOTIDE SEQUENCE [LARGE SCALE GENOMIC DNA]</scope>
    <source>
        <strain evidence="4 5">TRM SA0054</strain>
    </source>
</reference>
<evidence type="ECO:0000313" key="5">
    <source>
        <dbReference type="Proteomes" id="UP000230407"/>
    </source>
</evidence>
<keyword evidence="1" id="KW-0418">Kinase</keyword>
<protein>
    <submittedName>
        <fullName evidence="4">ATP-binding protein</fullName>
    </submittedName>
</protein>
<dbReference type="Pfam" id="PF13581">
    <property type="entry name" value="HATPase_c_2"/>
    <property type="match status" value="1"/>
</dbReference>
<dbReference type="PANTHER" id="PTHR35526:SF3">
    <property type="entry name" value="ANTI-SIGMA-F FACTOR RSBW"/>
    <property type="match status" value="1"/>
</dbReference>
<name>A0A2M8M666_9ACTN</name>
<dbReference type="Gene3D" id="3.30.565.10">
    <property type="entry name" value="Histidine kinase-like ATPase, C-terminal domain"/>
    <property type="match status" value="1"/>
</dbReference>
<keyword evidence="4" id="KW-0547">Nucleotide-binding</keyword>
<comment type="caution">
    <text evidence="4">The sequence shown here is derived from an EMBL/GenBank/DDBJ whole genome shotgun (WGS) entry which is preliminary data.</text>
</comment>
<dbReference type="EMBL" id="PGGW01000011">
    <property type="protein sequence ID" value="PJE99702.1"/>
    <property type="molecule type" value="Genomic_DNA"/>
</dbReference>
<feature type="domain" description="Histidine kinase/HSP90-like ATPase" evidence="3">
    <location>
        <begin position="37"/>
        <end position="141"/>
    </location>
</feature>
<keyword evidence="5" id="KW-1185">Reference proteome</keyword>
<dbReference type="InterPro" id="IPR050267">
    <property type="entry name" value="Anti-sigma-factor_SerPK"/>
</dbReference>
<organism evidence="4 5">
    <name type="scientific">Streptomyces carminius</name>
    <dbReference type="NCBI Taxonomy" id="2665496"/>
    <lineage>
        <taxon>Bacteria</taxon>
        <taxon>Bacillati</taxon>
        <taxon>Actinomycetota</taxon>
        <taxon>Actinomycetes</taxon>
        <taxon>Kitasatosporales</taxon>
        <taxon>Streptomycetaceae</taxon>
        <taxon>Streptomyces</taxon>
    </lineage>
</organism>
<dbReference type="InterPro" id="IPR036890">
    <property type="entry name" value="HATPase_C_sf"/>
</dbReference>
<gene>
    <name evidence="4" type="ORF">CUT44_04190</name>
</gene>
<evidence type="ECO:0000259" key="3">
    <source>
        <dbReference type="Pfam" id="PF13581"/>
    </source>
</evidence>
<dbReference type="CDD" id="cd16936">
    <property type="entry name" value="HATPase_RsbW-like"/>
    <property type="match status" value="1"/>
</dbReference>
<proteinExistence type="predicted"/>
<dbReference type="AlphaFoldDB" id="A0A2M8M666"/>
<dbReference type="InterPro" id="IPR003594">
    <property type="entry name" value="HATPase_dom"/>
</dbReference>
<keyword evidence="1" id="KW-0808">Transferase</keyword>
<evidence type="ECO:0000256" key="1">
    <source>
        <dbReference type="ARBA" id="ARBA00022527"/>
    </source>
</evidence>
<dbReference type="SUPFAM" id="SSF55874">
    <property type="entry name" value="ATPase domain of HSP90 chaperone/DNA topoisomerase II/histidine kinase"/>
    <property type="match status" value="1"/>
</dbReference>
<keyword evidence="4" id="KW-0067">ATP-binding</keyword>
<feature type="region of interest" description="Disordered" evidence="2">
    <location>
        <begin position="1"/>
        <end position="23"/>
    </location>
</feature>
<evidence type="ECO:0000313" key="4">
    <source>
        <dbReference type="EMBL" id="PJE99702.1"/>
    </source>
</evidence>
<dbReference type="Proteomes" id="UP000230407">
    <property type="component" value="Unassembled WGS sequence"/>
</dbReference>
<dbReference type="GO" id="GO:0005524">
    <property type="term" value="F:ATP binding"/>
    <property type="evidence" value="ECO:0007669"/>
    <property type="project" value="UniProtKB-KW"/>
</dbReference>
<keyword evidence="1" id="KW-0723">Serine/threonine-protein kinase</keyword>
<evidence type="ECO:0000256" key="2">
    <source>
        <dbReference type="SAM" id="MobiDB-lite"/>
    </source>
</evidence>
<dbReference type="PANTHER" id="PTHR35526">
    <property type="entry name" value="ANTI-SIGMA-F FACTOR RSBW-RELATED"/>
    <property type="match status" value="1"/>
</dbReference>
<accession>A0A2M8M666</accession>